<evidence type="ECO:0008006" key="5">
    <source>
        <dbReference type="Google" id="ProtNLM"/>
    </source>
</evidence>
<comment type="caution">
    <text evidence="3">The sequence shown here is derived from an EMBL/GenBank/DDBJ whole genome shotgun (WGS) entry which is preliminary data.</text>
</comment>
<organism evidence="3 4">
    <name type="scientific">Riccia sorocarpa</name>
    <dbReference type="NCBI Taxonomy" id="122646"/>
    <lineage>
        <taxon>Eukaryota</taxon>
        <taxon>Viridiplantae</taxon>
        <taxon>Streptophyta</taxon>
        <taxon>Embryophyta</taxon>
        <taxon>Marchantiophyta</taxon>
        <taxon>Marchantiopsida</taxon>
        <taxon>Marchantiidae</taxon>
        <taxon>Marchantiales</taxon>
        <taxon>Ricciaceae</taxon>
        <taxon>Riccia</taxon>
    </lineage>
</organism>
<evidence type="ECO:0000256" key="1">
    <source>
        <dbReference type="SAM" id="MobiDB-lite"/>
    </source>
</evidence>
<dbReference type="EMBL" id="JBJQOH010000002">
    <property type="protein sequence ID" value="KAL3696848.1"/>
    <property type="molecule type" value="Genomic_DNA"/>
</dbReference>
<keyword evidence="4" id="KW-1185">Reference proteome</keyword>
<name>A0ABD3HZR9_9MARC</name>
<gene>
    <name evidence="3" type="ORF">R1sor_010924</name>
</gene>
<proteinExistence type="predicted"/>
<accession>A0ABD3HZR9</accession>
<sequence length="206" mass="23297">MAVVVFFVAIAALGFGGERRGETIKVSKHITQTGGASVLLICINCEKIFKRLTGIQSHIAAVLMASESKQDKEKAPMIPDEDIGTEEGELVEQDPPRPEAVVRSDRDRKRKQIAVEEGPPAVALRPAPDNRTEAQRKHAIKDERYRQNSLFRHRWFQWFTQETANRIPIEQKFFTPGSKKGVANFRSQLMELAVEAFLKVKDNRNT</sequence>
<feature type="chain" id="PRO_5044864269" description="C2H2-type domain-containing protein" evidence="2">
    <location>
        <begin position="17"/>
        <end position="206"/>
    </location>
</feature>
<feature type="signal peptide" evidence="2">
    <location>
        <begin position="1"/>
        <end position="16"/>
    </location>
</feature>
<keyword evidence="2" id="KW-0732">Signal</keyword>
<feature type="compositionally biased region" description="Basic and acidic residues" evidence="1">
    <location>
        <begin position="94"/>
        <end position="107"/>
    </location>
</feature>
<feature type="region of interest" description="Disordered" evidence="1">
    <location>
        <begin position="85"/>
        <end position="110"/>
    </location>
</feature>
<evidence type="ECO:0000313" key="3">
    <source>
        <dbReference type="EMBL" id="KAL3696848.1"/>
    </source>
</evidence>
<evidence type="ECO:0000313" key="4">
    <source>
        <dbReference type="Proteomes" id="UP001633002"/>
    </source>
</evidence>
<dbReference type="Proteomes" id="UP001633002">
    <property type="component" value="Unassembled WGS sequence"/>
</dbReference>
<evidence type="ECO:0000256" key="2">
    <source>
        <dbReference type="SAM" id="SignalP"/>
    </source>
</evidence>
<protein>
    <recommendedName>
        <fullName evidence="5">C2H2-type domain-containing protein</fullName>
    </recommendedName>
</protein>
<reference evidence="3 4" key="1">
    <citation type="submission" date="2024-09" db="EMBL/GenBank/DDBJ databases">
        <title>Chromosome-scale assembly of Riccia sorocarpa.</title>
        <authorList>
            <person name="Paukszto L."/>
        </authorList>
    </citation>
    <scope>NUCLEOTIDE SEQUENCE [LARGE SCALE GENOMIC DNA]</scope>
    <source>
        <strain evidence="3">LP-2024</strain>
        <tissue evidence="3">Aerial parts of the thallus</tissue>
    </source>
</reference>
<dbReference type="AlphaFoldDB" id="A0ABD3HZR9"/>